<proteinExistence type="predicted"/>
<protein>
    <submittedName>
        <fullName evidence="1">Uncharacterized protein</fullName>
    </submittedName>
</protein>
<accession>A0A368GR69</accession>
<dbReference type="AlphaFoldDB" id="A0A368GR69"/>
<comment type="caution">
    <text evidence="1">The sequence shown here is derived from an EMBL/GenBank/DDBJ whole genome shotgun (WGS) entry which is preliminary data.</text>
</comment>
<reference evidence="1 2" key="1">
    <citation type="submission" date="2014-10" db="EMBL/GenBank/DDBJ databases">
        <title>Draft genome of the hookworm Ancylostoma caninum.</title>
        <authorList>
            <person name="Mitreva M."/>
        </authorList>
    </citation>
    <scope>NUCLEOTIDE SEQUENCE [LARGE SCALE GENOMIC DNA]</scope>
    <source>
        <strain evidence="1 2">Baltimore</strain>
    </source>
</reference>
<evidence type="ECO:0000313" key="2">
    <source>
        <dbReference type="Proteomes" id="UP000252519"/>
    </source>
</evidence>
<dbReference type="EMBL" id="JOJR01000101">
    <property type="protein sequence ID" value="RCN45437.1"/>
    <property type="molecule type" value="Genomic_DNA"/>
</dbReference>
<evidence type="ECO:0000313" key="1">
    <source>
        <dbReference type="EMBL" id="RCN45437.1"/>
    </source>
</evidence>
<sequence>MLDSSQGGRFRLSGLGKFASGALGKAKQAAAEIAQNVPSTSKFTVGAFLCAFLTVSRSSLFILPWPEVHFWTSPRIRRKHIVPLPVPLFYPFHRSYTHRQIYLFGPSLRASLLVAGEPEPNSFSHEDLVSSGFPARHPSCDTYLSPLHFTY</sequence>
<organism evidence="1 2">
    <name type="scientific">Ancylostoma caninum</name>
    <name type="common">Dog hookworm</name>
    <dbReference type="NCBI Taxonomy" id="29170"/>
    <lineage>
        <taxon>Eukaryota</taxon>
        <taxon>Metazoa</taxon>
        <taxon>Ecdysozoa</taxon>
        <taxon>Nematoda</taxon>
        <taxon>Chromadorea</taxon>
        <taxon>Rhabditida</taxon>
        <taxon>Rhabditina</taxon>
        <taxon>Rhabditomorpha</taxon>
        <taxon>Strongyloidea</taxon>
        <taxon>Ancylostomatidae</taxon>
        <taxon>Ancylostomatinae</taxon>
        <taxon>Ancylostoma</taxon>
    </lineage>
</organism>
<name>A0A368GR69_ANCCA</name>
<keyword evidence="2" id="KW-1185">Reference proteome</keyword>
<dbReference type="Proteomes" id="UP000252519">
    <property type="component" value="Unassembled WGS sequence"/>
</dbReference>
<gene>
    <name evidence="1" type="ORF">ANCCAN_08514</name>
</gene>